<sequence>MNISLLISSLPTQSTSTRMRVWRSIKSCGAATLRDGVYLLPSEFADKFEEILQDHNHEDGKAYIFHTNCPKNIDLIQIFDRNEEYLAFLNQFKILESELDINKKNEHLKQIRKLRKNLNHLIKIDYFPKPIQEQATKELTRLEYRISRLGEVDEPLFISQNLKALTLEAFQNKVWATRKRPWIDRLACAWLIQKFIDKSPQFVWLDSPSNCPPNAIGFDFDGATFTHIDSFITFEVLIHSFDLNNPAVNKIAEIVHYLDVGGNEPPEAIGLEKIMHGLRSSIQNDDQLIQLTHQIFDGLFTNFSGEQS</sequence>
<dbReference type="AlphaFoldDB" id="A0AA42QP62"/>
<dbReference type="EMBL" id="JAOCIL010000001">
    <property type="protein sequence ID" value="MDH1438046.1"/>
    <property type="molecule type" value="Genomic_DNA"/>
</dbReference>
<name>A0AA42QP62_ACIJO</name>
<feature type="domain" description="ChrB N-terminal" evidence="2">
    <location>
        <begin position="18"/>
        <end position="148"/>
    </location>
</feature>
<protein>
    <submittedName>
        <fullName evidence="3">Chromate resistance protein</fullName>
    </submittedName>
</protein>
<accession>A0AA42QP62</accession>
<dbReference type="Pfam" id="PF09828">
    <property type="entry name" value="ChrB_C"/>
    <property type="match status" value="1"/>
</dbReference>
<dbReference type="Proteomes" id="UP001161567">
    <property type="component" value="Unassembled WGS sequence"/>
</dbReference>
<dbReference type="Pfam" id="PF20229">
    <property type="entry name" value="ChrB_N"/>
    <property type="match status" value="1"/>
</dbReference>
<proteinExistence type="predicted"/>
<feature type="domain" description="ChrB C-terminal" evidence="1">
    <location>
        <begin position="175"/>
        <end position="302"/>
    </location>
</feature>
<dbReference type="InterPro" id="IPR046858">
    <property type="entry name" value="ChrB_N"/>
</dbReference>
<evidence type="ECO:0000259" key="1">
    <source>
        <dbReference type="Pfam" id="PF09828"/>
    </source>
</evidence>
<dbReference type="RefSeq" id="WP_279735919.1">
    <property type="nucleotide sequence ID" value="NZ_JAOCEJ010000039.1"/>
</dbReference>
<gene>
    <name evidence="3" type="ORF">N5I27_06505</name>
</gene>
<dbReference type="InterPro" id="IPR018634">
    <property type="entry name" value="ChrB_C"/>
</dbReference>
<comment type="caution">
    <text evidence="3">The sequence shown here is derived from an EMBL/GenBank/DDBJ whole genome shotgun (WGS) entry which is preliminary data.</text>
</comment>
<evidence type="ECO:0000313" key="4">
    <source>
        <dbReference type="Proteomes" id="UP001161567"/>
    </source>
</evidence>
<evidence type="ECO:0000313" key="3">
    <source>
        <dbReference type="EMBL" id="MDH1438046.1"/>
    </source>
</evidence>
<reference evidence="3" key="1">
    <citation type="submission" date="2022-09" db="EMBL/GenBank/DDBJ databases">
        <title>Intensive care unit water sources are persistently colonized with multi-drug resistant bacteria and are the site of extensive horizontal gene transfer of antibiotic resistance genes.</title>
        <authorList>
            <person name="Diorio-Toth L."/>
        </authorList>
    </citation>
    <scope>NUCLEOTIDE SEQUENCE</scope>
    <source>
        <strain evidence="3">GD03725</strain>
    </source>
</reference>
<organism evidence="3 4">
    <name type="scientific">Acinetobacter johnsonii</name>
    <dbReference type="NCBI Taxonomy" id="40214"/>
    <lineage>
        <taxon>Bacteria</taxon>
        <taxon>Pseudomonadati</taxon>
        <taxon>Pseudomonadota</taxon>
        <taxon>Gammaproteobacteria</taxon>
        <taxon>Moraxellales</taxon>
        <taxon>Moraxellaceae</taxon>
        <taxon>Acinetobacter</taxon>
    </lineage>
</organism>
<evidence type="ECO:0000259" key="2">
    <source>
        <dbReference type="Pfam" id="PF20229"/>
    </source>
</evidence>